<keyword evidence="1" id="KW-0805">Transcription regulation</keyword>
<dbReference type="PROSITE" id="PS51063">
    <property type="entry name" value="HTH_CRP_2"/>
    <property type="match status" value="1"/>
</dbReference>
<keyword evidence="2" id="KW-0238">DNA-binding</keyword>
<sequence>MSMYEFFPFMDGEGADLRDLFIRRCQYKTIIKKGDNVRLYPQRHAFLNKGLLKIYMSNAAGNERLMWYIQEINPIPYNCSFGKRVVAEIDSEILYIKREDYLDHIISSRGNLETYIERVNKRYFFCMQQVLNENIYSCNTKIYSFIYQLANVLGKKIENGQIVIKNLPSRKDIASIVGTHRSNVTRYITELEKIGIVEKRKGLIIVKDLKALEQLIDQQEFND</sequence>
<dbReference type="GO" id="GO:0006355">
    <property type="term" value="P:regulation of DNA-templated transcription"/>
    <property type="evidence" value="ECO:0007669"/>
    <property type="project" value="InterPro"/>
</dbReference>
<proteinExistence type="predicted"/>
<evidence type="ECO:0000313" key="5">
    <source>
        <dbReference type="EMBL" id="TEB11346.1"/>
    </source>
</evidence>
<dbReference type="RefSeq" id="WP_192902856.1">
    <property type="nucleotide sequence ID" value="NZ_QFFZ01000015.1"/>
</dbReference>
<keyword evidence="3" id="KW-0804">Transcription</keyword>
<protein>
    <recommendedName>
        <fullName evidence="4">HTH crp-type domain-containing protein</fullName>
    </recommendedName>
</protein>
<dbReference type="Proteomes" id="UP000297597">
    <property type="component" value="Unassembled WGS sequence"/>
</dbReference>
<evidence type="ECO:0000256" key="1">
    <source>
        <dbReference type="ARBA" id="ARBA00023015"/>
    </source>
</evidence>
<reference evidence="5 6" key="1">
    <citation type="journal article" date="2018" name="Environ. Microbiol.">
        <title>Novel energy conservation strategies and behaviour of Pelotomaculum schinkii driving syntrophic propionate catabolism.</title>
        <authorList>
            <person name="Hidalgo-Ahumada C.A.P."/>
            <person name="Nobu M.K."/>
            <person name="Narihiro T."/>
            <person name="Tamaki H."/>
            <person name="Liu W.T."/>
            <person name="Kamagata Y."/>
            <person name="Stams A.J.M."/>
            <person name="Imachi H."/>
            <person name="Sousa D.Z."/>
        </authorList>
    </citation>
    <scope>NUCLEOTIDE SEQUENCE [LARGE SCALE GENOMIC DNA]</scope>
    <source>
        <strain evidence="5 6">MGP</strain>
    </source>
</reference>
<evidence type="ECO:0000259" key="4">
    <source>
        <dbReference type="PROSITE" id="PS51063"/>
    </source>
</evidence>
<dbReference type="EMBL" id="QFFZ01000015">
    <property type="protein sequence ID" value="TEB11346.1"/>
    <property type="molecule type" value="Genomic_DNA"/>
</dbReference>
<dbReference type="InterPro" id="IPR036390">
    <property type="entry name" value="WH_DNA-bd_sf"/>
</dbReference>
<dbReference type="InterPro" id="IPR018490">
    <property type="entry name" value="cNMP-bd_dom_sf"/>
</dbReference>
<dbReference type="GO" id="GO:0003677">
    <property type="term" value="F:DNA binding"/>
    <property type="evidence" value="ECO:0007669"/>
    <property type="project" value="UniProtKB-KW"/>
</dbReference>
<keyword evidence="6" id="KW-1185">Reference proteome</keyword>
<dbReference type="InterPro" id="IPR012318">
    <property type="entry name" value="HTH_CRP"/>
</dbReference>
<evidence type="ECO:0000313" key="6">
    <source>
        <dbReference type="Proteomes" id="UP000297597"/>
    </source>
</evidence>
<name>A0A4Y7RRE4_9FIRM</name>
<organism evidence="5 6">
    <name type="scientific">Pelotomaculum propionicicum</name>
    <dbReference type="NCBI Taxonomy" id="258475"/>
    <lineage>
        <taxon>Bacteria</taxon>
        <taxon>Bacillati</taxon>
        <taxon>Bacillota</taxon>
        <taxon>Clostridia</taxon>
        <taxon>Eubacteriales</taxon>
        <taxon>Desulfotomaculaceae</taxon>
        <taxon>Pelotomaculum</taxon>
    </lineage>
</organism>
<accession>A0A4Y7RRE4</accession>
<dbReference type="AlphaFoldDB" id="A0A4Y7RRE4"/>
<gene>
    <name evidence="5" type="ORF">Pmgp_01709</name>
</gene>
<dbReference type="InterPro" id="IPR014710">
    <property type="entry name" value="RmlC-like_jellyroll"/>
</dbReference>
<feature type="domain" description="HTH crp-type" evidence="4">
    <location>
        <begin position="136"/>
        <end position="210"/>
    </location>
</feature>
<evidence type="ECO:0000256" key="2">
    <source>
        <dbReference type="ARBA" id="ARBA00023125"/>
    </source>
</evidence>
<dbReference type="SUPFAM" id="SSF46785">
    <property type="entry name" value="Winged helix' DNA-binding domain"/>
    <property type="match status" value="1"/>
</dbReference>
<dbReference type="Pfam" id="PF13545">
    <property type="entry name" value="HTH_Crp_2"/>
    <property type="match status" value="1"/>
</dbReference>
<dbReference type="Gene3D" id="2.60.120.10">
    <property type="entry name" value="Jelly Rolls"/>
    <property type="match status" value="1"/>
</dbReference>
<comment type="caution">
    <text evidence="5">The sequence shown here is derived from an EMBL/GenBank/DDBJ whole genome shotgun (WGS) entry which is preliminary data.</text>
</comment>
<dbReference type="SUPFAM" id="SSF51206">
    <property type="entry name" value="cAMP-binding domain-like"/>
    <property type="match status" value="1"/>
</dbReference>
<evidence type="ECO:0000256" key="3">
    <source>
        <dbReference type="ARBA" id="ARBA00023163"/>
    </source>
</evidence>